<feature type="region of interest" description="Disordered" evidence="1">
    <location>
        <begin position="1"/>
        <end position="37"/>
    </location>
</feature>
<gene>
    <name evidence="2" type="ORF">J3U87_22980</name>
</gene>
<name>A0A8A4TGX1_SULCO</name>
<dbReference type="RefSeq" id="WP_237378105.1">
    <property type="nucleotide sequence ID" value="NZ_CP071793.1"/>
</dbReference>
<evidence type="ECO:0000256" key="1">
    <source>
        <dbReference type="SAM" id="MobiDB-lite"/>
    </source>
</evidence>
<sequence>MNPFFPGGPTYRHTQLRHPGHANSTIGGSPVLTERRPSNTTARAIPFAMLLSIALFGIPAARAAEDCLATAPTDFMSSLWGTHLGTTFKGETVVAGYAPERLGRQNHAVIGILDDGQTTVAPWPSTRGSGWQRLIGNARELMALDSQGFLYRSTDAVTWDPALTPDPVEDLLWDGSEWWALTTTGLHASRRKDSWRQVLSLETSQYYPNRLAYNGNVYLVVARNTWYRSDRGLAWESLDPNSFLPDGGVRDVTAFQGRFVVVGERGTIRVSRNATDWERVVPLTRDTLVSLAQNDDTLLALDQSGSLYATHNATEWSEVTLPEGTGPVAKVYWSGKDFRLDLDDYRILISEDGESWREETFLAGNAIQLAAFGNDKLVLIDNHGTISVAGDDRVWHHIDLQGARNRFDLRWTGHRFALLSQTIHVSLDGTEWMQLATSLEDIRGLAENDSALVAVNGSASVVTVDAANPGGVVRAIVPDAQAYDLVWDGSRFVIYTSLGSLVSADGNTWQHHPVEALPPIVKLAFGDGIYVGVGDKGTMVWSDDGVTWQVRPTASRYSWNQVYWNGDQFIAFEAWREEYRPPRSELWSSPDGLSWTIHRFPNGIEAQSIVPLQDSLVTAYTAVRRHHCRLEPIATEMVPRRVIPWVVNNAQWHTTLAFVNEDVQAHSIHLEAVAVDGSRAEQTLILAAETTMDISAEALFPGLSGYTIRIDTPSDRLLASFLIVNREEVSGGSSPAQTEAVDVTRLQSGLAFPYLPGDQIPALVVAAQRTDDATTPVRFALYGEDQTIIATQELDLTGDRPRATLLADLFPEVPLPDHAAVTVQSLDGTPLTGTTFVFNNLRQPSMAAAIPVASE</sequence>
<reference evidence="2" key="1">
    <citation type="submission" date="2021-03" db="EMBL/GenBank/DDBJ databases">
        <title>Acanthopleuribacteraceae sp. M133.</title>
        <authorList>
            <person name="Wang G."/>
        </authorList>
    </citation>
    <scope>NUCLEOTIDE SEQUENCE</scope>
    <source>
        <strain evidence="2">M133</strain>
    </source>
</reference>
<dbReference type="Proteomes" id="UP000663929">
    <property type="component" value="Chromosome"/>
</dbReference>
<dbReference type="SUPFAM" id="SSF50939">
    <property type="entry name" value="Sialidases"/>
    <property type="match status" value="1"/>
</dbReference>
<evidence type="ECO:0000313" key="2">
    <source>
        <dbReference type="EMBL" id="QTD48454.1"/>
    </source>
</evidence>
<protein>
    <recommendedName>
        <fullName evidence="4">Photosynthesis system II assembly factor Ycf48/Hcf136-like domain-containing protein</fullName>
    </recommendedName>
</protein>
<evidence type="ECO:0000313" key="3">
    <source>
        <dbReference type="Proteomes" id="UP000663929"/>
    </source>
</evidence>
<keyword evidence="3" id="KW-1185">Reference proteome</keyword>
<dbReference type="EMBL" id="CP071793">
    <property type="protein sequence ID" value="QTD48454.1"/>
    <property type="molecule type" value="Genomic_DNA"/>
</dbReference>
<dbReference type="SUPFAM" id="SSF110296">
    <property type="entry name" value="Oligoxyloglucan reducing end-specific cellobiohydrolase"/>
    <property type="match status" value="1"/>
</dbReference>
<proteinExistence type="predicted"/>
<evidence type="ECO:0008006" key="4">
    <source>
        <dbReference type="Google" id="ProtNLM"/>
    </source>
</evidence>
<dbReference type="InterPro" id="IPR036278">
    <property type="entry name" value="Sialidase_sf"/>
</dbReference>
<organism evidence="2 3">
    <name type="scientific">Sulfidibacter corallicola</name>
    <dbReference type="NCBI Taxonomy" id="2818388"/>
    <lineage>
        <taxon>Bacteria</taxon>
        <taxon>Pseudomonadati</taxon>
        <taxon>Acidobacteriota</taxon>
        <taxon>Holophagae</taxon>
        <taxon>Acanthopleuribacterales</taxon>
        <taxon>Acanthopleuribacteraceae</taxon>
        <taxon>Sulfidibacter</taxon>
    </lineage>
</organism>
<dbReference type="KEGG" id="scor:J3U87_22980"/>
<dbReference type="AlphaFoldDB" id="A0A8A4TGX1"/>
<accession>A0A8A4TGX1</accession>